<evidence type="ECO:0000256" key="7">
    <source>
        <dbReference type="ARBA" id="ARBA00023242"/>
    </source>
</evidence>
<dbReference type="GO" id="GO:0000981">
    <property type="term" value="F:DNA-binding transcription factor activity, RNA polymerase II-specific"/>
    <property type="evidence" value="ECO:0007669"/>
    <property type="project" value="TreeGrafter"/>
</dbReference>
<evidence type="ECO:0000313" key="12">
    <source>
        <dbReference type="Proteomes" id="UP000639338"/>
    </source>
</evidence>
<feature type="compositionally biased region" description="Low complexity" evidence="9">
    <location>
        <begin position="528"/>
        <end position="538"/>
    </location>
</feature>
<organism evidence="11 12">
    <name type="scientific">Aphidius gifuensis</name>
    <name type="common">Parasitoid wasp</name>
    <dbReference type="NCBI Taxonomy" id="684658"/>
    <lineage>
        <taxon>Eukaryota</taxon>
        <taxon>Metazoa</taxon>
        <taxon>Ecdysozoa</taxon>
        <taxon>Arthropoda</taxon>
        <taxon>Hexapoda</taxon>
        <taxon>Insecta</taxon>
        <taxon>Pterygota</taxon>
        <taxon>Neoptera</taxon>
        <taxon>Endopterygota</taxon>
        <taxon>Hymenoptera</taxon>
        <taxon>Apocrita</taxon>
        <taxon>Ichneumonoidea</taxon>
        <taxon>Braconidae</taxon>
        <taxon>Aphidiinae</taxon>
        <taxon>Aphidius</taxon>
    </lineage>
</organism>
<dbReference type="PANTHER" id="PTHR24394:SF29">
    <property type="entry name" value="MYONEURIN"/>
    <property type="match status" value="1"/>
</dbReference>
<evidence type="ECO:0000256" key="4">
    <source>
        <dbReference type="ARBA" id="ARBA00022771"/>
    </source>
</evidence>
<feature type="domain" description="C2H2-type" evidence="10">
    <location>
        <begin position="668"/>
        <end position="695"/>
    </location>
</feature>
<evidence type="ECO:0000256" key="8">
    <source>
        <dbReference type="PROSITE-ProRule" id="PRU00042"/>
    </source>
</evidence>
<feature type="domain" description="C2H2-type" evidence="10">
    <location>
        <begin position="485"/>
        <end position="507"/>
    </location>
</feature>
<comment type="subcellular location">
    <subcellularLocation>
        <location evidence="1">Nucleus</location>
    </subcellularLocation>
</comment>
<dbReference type="PROSITE" id="PS50157">
    <property type="entry name" value="ZINC_FINGER_C2H2_2"/>
    <property type="match status" value="9"/>
</dbReference>
<proteinExistence type="predicted"/>
<keyword evidence="3" id="KW-0677">Repeat</keyword>
<gene>
    <name evidence="11" type="ORF">HCN44_006956</name>
</gene>
<dbReference type="Pfam" id="PF00096">
    <property type="entry name" value="zf-C2H2"/>
    <property type="match status" value="3"/>
</dbReference>
<evidence type="ECO:0000256" key="1">
    <source>
        <dbReference type="ARBA" id="ARBA00004123"/>
    </source>
</evidence>
<evidence type="ECO:0000313" key="11">
    <source>
        <dbReference type="EMBL" id="KAF7995849.1"/>
    </source>
</evidence>
<dbReference type="PANTHER" id="PTHR24394">
    <property type="entry name" value="ZINC FINGER PROTEIN"/>
    <property type="match status" value="1"/>
</dbReference>
<keyword evidence="4 8" id="KW-0863">Zinc-finger</keyword>
<dbReference type="SMART" id="SM00355">
    <property type="entry name" value="ZnF_C2H2"/>
    <property type="match status" value="13"/>
</dbReference>
<evidence type="ECO:0000256" key="6">
    <source>
        <dbReference type="ARBA" id="ARBA00023125"/>
    </source>
</evidence>
<dbReference type="PROSITE" id="PS00028">
    <property type="entry name" value="ZINC_FINGER_C2H2_1"/>
    <property type="match status" value="9"/>
</dbReference>
<dbReference type="FunFam" id="3.30.160.60:FF:000624">
    <property type="entry name" value="zinc finger protein 697"/>
    <property type="match status" value="1"/>
</dbReference>
<evidence type="ECO:0000256" key="2">
    <source>
        <dbReference type="ARBA" id="ARBA00022723"/>
    </source>
</evidence>
<feature type="domain" description="C2H2-type" evidence="10">
    <location>
        <begin position="418"/>
        <end position="445"/>
    </location>
</feature>
<feature type="region of interest" description="Disordered" evidence="9">
    <location>
        <begin position="511"/>
        <end position="558"/>
    </location>
</feature>
<evidence type="ECO:0000259" key="10">
    <source>
        <dbReference type="PROSITE" id="PS50157"/>
    </source>
</evidence>
<dbReference type="GO" id="GO:0003677">
    <property type="term" value="F:DNA binding"/>
    <property type="evidence" value="ECO:0007669"/>
    <property type="project" value="UniProtKB-KW"/>
</dbReference>
<keyword evidence="6" id="KW-0238">DNA-binding</keyword>
<feature type="domain" description="C2H2-type" evidence="10">
    <location>
        <begin position="642"/>
        <end position="665"/>
    </location>
</feature>
<feature type="domain" description="C2H2-type" evidence="10">
    <location>
        <begin position="698"/>
        <end position="725"/>
    </location>
</feature>
<keyword evidence="12" id="KW-1185">Reference proteome</keyword>
<evidence type="ECO:0000256" key="5">
    <source>
        <dbReference type="ARBA" id="ARBA00022833"/>
    </source>
</evidence>
<dbReference type="Pfam" id="PF13912">
    <property type="entry name" value="zf-C2H2_6"/>
    <property type="match status" value="3"/>
</dbReference>
<feature type="domain" description="C2H2-type" evidence="10">
    <location>
        <begin position="387"/>
        <end position="414"/>
    </location>
</feature>
<name>A0A835CTC9_APHGI</name>
<feature type="compositionally biased region" description="Polar residues" evidence="9">
    <location>
        <begin position="513"/>
        <end position="522"/>
    </location>
</feature>
<dbReference type="InterPro" id="IPR036236">
    <property type="entry name" value="Znf_C2H2_sf"/>
</dbReference>
<reference evidence="11 12" key="1">
    <citation type="submission" date="2020-08" db="EMBL/GenBank/DDBJ databases">
        <title>Aphidius gifuensis genome sequencing and assembly.</title>
        <authorList>
            <person name="Du Z."/>
        </authorList>
    </citation>
    <scope>NUCLEOTIDE SEQUENCE [LARGE SCALE GENOMIC DNA]</scope>
    <source>
        <strain evidence="11">YNYX2018</strain>
        <tissue evidence="11">Adults</tissue>
    </source>
</reference>
<feature type="domain" description="C2H2-type" evidence="10">
    <location>
        <begin position="558"/>
        <end position="585"/>
    </location>
</feature>
<dbReference type="FunFam" id="3.30.160.60:FF:000045">
    <property type="entry name" value="ZFP69 zinc finger protein B"/>
    <property type="match status" value="1"/>
</dbReference>
<dbReference type="OrthoDB" id="3437960at2759"/>
<accession>A0A835CTC9</accession>
<dbReference type="Proteomes" id="UP000639338">
    <property type="component" value="Unassembled WGS sequence"/>
</dbReference>
<dbReference type="AlphaFoldDB" id="A0A835CTC9"/>
<dbReference type="SUPFAM" id="SSF57667">
    <property type="entry name" value="beta-beta-alpha zinc fingers"/>
    <property type="match status" value="5"/>
</dbReference>
<evidence type="ECO:0000256" key="9">
    <source>
        <dbReference type="SAM" id="MobiDB-lite"/>
    </source>
</evidence>
<dbReference type="EMBL" id="JACMRX010000002">
    <property type="protein sequence ID" value="KAF7995849.1"/>
    <property type="molecule type" value="Genomic_DNA"/>
</dbReference>
<keyword evidence="7" id="KW-0539">Nucleus</keyword>
<sequence>MGSLVLRCPMCCDETFNNLQLLKDHLLTMNNLYCPNGCSFRSETVADLIQHLDECIQVDDVTFGGDSCEINDNENVLMDHQNVEDLSDDFLVNDDGIMTINGSQDIQADDNEQFEIDQVNCDIKNEYLELNEITDNDNLDNNDDTNDEFLYQTIEDNLEESQVLYVQDTDGIIKDDSMIETFQDDTIEYIDAEQNFIEIDQQEQMPIDDLVDTDNTYNYCNICEISFESFKEHMAEFHPDLSATQIKNDDDNDEDIYGDVETIIPEETPVPLTIKPQRRSAMQTLRVEHCTDEEGRSYMRKVVQIEPFWDRTNTTNETKPTSMIEKFFSSTKNAINNNKIRGNNQETSETLTGDETKLQRPYRCQQCLKLFTHSGEFRLHVCVNGKNQCKLCDKAFATIKALQTHLKYHIDCKKNEIFKCTICGTEFTSHKSLRLHARMHAPVRSRRIEAPEGDSKDCFTCKECGKILSESYKDAHMALHTSDAVTCEICNRKFGTTESLEMHRAVHQELGITKNQLTNETDIPQPDPLSLSPDSPVPRNSSPTKVTSSDPPDPSKPYQCQYCPKRFRRPHEKVKHERIHTGEKPHICEVCGKTFRVSFCLTLHMRTHTGVRPYECKVCNKKFKASSVYNHHVLTHGDARAYKCDYCTKTFKTRVQLAGHKNSHTKPFHCTECSRPFASLYAARNHIETHKKDNNLKFTCHICGASYGRAFALNDHMKSHADNDDNADDDLQQTLQPPEAAREEEVQDDYIMNEEITEEELINDSSVIIG</sequence>
<evidence type="ECO:0000256" key="3">
    <source>
        <dbReference type="ARBA" id="ARBA00022737"/>
    </source>
</evidence>
<feature type="domain" description="C2H2-type" evidence="10">
    <location>
        <begin position="614"/>
        <end position="641"/>
    </location>
</feature>
<keyword evidence="2" id="KW-0479">Metal-binding</keyword>
<dbReference type="GO" id="GO:0008270">
    <property type="term" value="F:zinc ion binding"/>
    <property type="evidence" value="ECO:0007669"/>
    <property type="project" value="UniProtKB-KW"/>
</dbReference>
<dbReference type="InterPro" id="IPR013087">
    <property type="entry name" value="Znf_C2H2_type"/>
</dbReference>
<feature type="compositionally biased region" description="Polar residues" evidence="9">
    <location>
        <begin position="539"/>
        <end position="550"/>
    </location>
</feature>
<comment type="caution">
    <text evidence="11">The sequence shown here is derived from an EMBL/GenBank/DDBJ whole genome shotgun (WGS) entry which is preliminary data.</text>
</comment>
<feature type="domain" description="C2H2-type" evidence="10">
    <location>
        <begin position="586"/>
        <end position="613"/>
    </location>
</feature>
<dbReference type="GO" id="GO:0005634">
    <property type="term" value="C:nucleus"/>
    <property type="evidence" value="ECO:0007669"/>
    <property type="project" value="UniProtKB-SubCell"/>
</dbReference>
<protein>
    <recommendedName>
        <fullName evidence="10">C2H2-type domain-containing protein</fullName>
    </recommendedName>
</protein>
<dbReference type="Gene3D" id="3.30.160.60">
    <property type="entry name" value="Classic Zinc Finger"/>
    <property type="match status" value="7"/>
</dbReference>
<keyword evidence="5" id="KW-0862">Zinc</keyword>